<dbReference type="Proteomes" id="UP001194580">
    <property type="component" value="Unassembled WGS sequence"/>
</dbReference>
<evidence type="ECO:0000313" key="2">
    <source>
        <dbReference type="Proteomes" id="UP001194580"/>
    </source>
</evidence>
<sequence>MSAPPSYSKLPAPHYLQSPRVCCITLNEGDKIRLIGVPTELVAHLRAGINRSWTGKISREQDYNGAHEFKMHGNPWVAYGIDHVPARRLILEVFRIMAKHGWNLVQSADVSKKHMDKDSLFFETVDPNSVTGLDLQQVDMFCISFGSSDKLRVIEGSQEVVAVVRQAIQAQWKHGIQRDEVRETAQEFKLVGTPWYPSGDETVLSRMMLSQVLANLRALGYKLYTSVDISTGSGDNRDTDSWVFRRVGNAWS</sequence>
<keyword evidence="2" id="KW-1185">Reference proteome</keyword>
<dbReference type="EMBL" id="JAAAIL010002212">
    <property type="protein sequence ID" value="KAG0259243.1"/>
    <property type="molecule type" value="Genomic_DNA"/>
</dbReference>
<dbReference type="AlphaFoldDB" id="A0AAD4D2P0"/>
<comment type="caution">
    <text evidence="1">The sequence shown here is derived from an EMBL/GenBank/DDBJ whole genome shotgun (WGS) entry which is preliminary data.</text>
</comment>
<dbReference type="PANTHER" id="PTHR38696">
    <property type="entry name" value="MEDIATOR OF RNA POLYMERASE II TRANSCRIPTION SUBUNIT 13"/>
    <property type="match status" value="1"/>
</dbReference>
<reference evidence="1" key="1">
    <citation type="journal article" date="2020" name="Fungal Divers.">
        <title>Resolving the Mortierellaceae phylogeny through synthesis of multi-gene phylogenetics and phylogenomics.</title>
        <authorList>
            <person name="Vandepol N."/>
            <person name="Liber J."/>
            <person name="Desiro A."/>
            <person name="Na H."/>
            <person name="Kennedy M."/>
            <person name="Barry K."/>
            <person name="Grigoriev I.V."/>
            <person name="Miller A.N."/>
            <person name="O'Donnell K."/>
            <person name="Stajich J.E."/>
            <person name="Bonito G."/>
        </authorList>
    </citation>
    <scope>NUCLEOTIDE SEQUENCE</scope>
    <source>
        <strain evidence="1">NRRL 28262</strain>
    </source>
</reference>
<proteinExistence type="predicted"/>
<dbReference type="PANTHER" id="PTHR38696:SF1">
    <property type="entry name" value="MEDIATOR OF RNA POLYMERASE II TRANSCRIPTION SUBUNIT 13"/>
    <property type="match status" value="1"/>
</dbReference>
<gene>
    <name evidence="1" type="ORF">BGZ95_004736</name>
</gene>
<name>A0AAD4D2P0_9FUNG</name>
<organism evidence="1 2">
    <name type="scientific">Linnemannia exigua</name>
    <dbReference type="NCBI Taxonomy" id="604196"/>
    <lineage>
        <taxon>Eukaryota</taxon>
        <taxon>Fungi</taxon>
        <taxon>Fungi incertae sedis</taxon>
        <taxon>Mucoromycota</taxon>
        <taxon>Mortierellomycotina</taxon>
        <taxon>Mortierellomycetes</taxon>
        <taxon>Mortierellales</taxon>
        <taxon>Mortierellaceae</taxon>
        <taxon>Linnemannia</taxon>
    </lineage>
</organism>
<protein>
    <submittedName>
        <fullName evidence="1">Uncharacterized protein</fullName>
    </submittedName>
</protein>
<evidence type="ECO:0000313" key="1">
    <source>
        <dbReference type="EMBL" id="KAG0259243.1"/>
    </source>
</evidence>
<accession>A0AAD4D2P0</accession>